<evidence type="ECO:0000256" key="2">
    <source>
        <dbReference type="SAM" id="Phobius"/>
    </source>
</evidence>
<dbReference type="SUPFAM" id="SSF51126">
    <property type="entry name" value="Pectin lyase-like"/>
    <property type="match status" value="1"/>
</dbReference>
<accession>A0A0S4QSB4</accession>
<organism evidence="4 5">
    <name type="scientific">Parafrankia irregularis</name>
    <dbReference type="NCBI Taxonomy" id="795642"/>
    <lineage>
        <taxon>Bacteria</taxon>
        <taxon>Bacillati</taxon>
        <taxon>Actinomycetota</taxon>
        <taxon>Actinomycetes</taxon>
        <taxon>Frankiales</taxon>
        <taxon>Frankiaceae</taxon>
        <taxon>Parafrankia</taxon>
    </lineage>
</organism>
<dbReference type="EMBL" id="FAOZ01000020">
    <property type="protein sequence ID" value="CUU58519.1"/>
    <property type="molecule type" value="Genomic_DNA"/>
</dbReference>
<dbReference type="SMART" id="SM00710">
    <property type="entry name" value="PbH1"/>
    <property type="match status" value="3"/>
</dbReference>
<keyword evidence="2" id="KW-0472">Membrane</keyword>
<evidence type="ECO:0000259" key="3">
    <source>
        <dbReference type="Pfam" id="PF13313"/>
    </source>
</evidence>
<feature type="region of interest" description="Disordered" evidence="1">
    <location>
        <begin position="150"/>
        <end position="213"/>
    </location>
</feature>
<keyword evidence="2" id="KW-1133">Transmembrane helix</keyword>
<feature type="compositionally biased region" description="Acidic residues" evidence="1">
    <location>
        <begin position="161"/>
        <end position="172"/>
    </location>
</feature>
<keyword evidence="2" id="KW-0812">Transmembrane</keyword>
<feature type="domain" description="DUF4082" evidence="3">
    <location>
        <begin position="271"/>
        <end position="405"/>
    </location>
</feature>
<dbReference type="Proteomes" id="UP000198802">
    <property type="component" value="Unassembled WGS sequence"/>
</dbReference>
<sequence>MTASNTWSEFHVSAEMADRAEAGPVTGIPVPDGTATGADLAGFNPAGHDLTGAGVAGFGTAGHDLAGADLTGAEMAAFGTAGHDLAGADLAGFDPTGFGTAGHELADHGLAGADVAGFYPDGYELADYEAAGFDPAGYDLADHDLAEHDLTGADLAGPDPADFDPADFDPADLEPAGPASTASGRQGGARPPGRGGRRRRQRGAAQPRPARRPSRRLSIMLVVALAGGLVGLVVGLRTASDNLTVAEAGRSGRGSSGPVSLWNGRGALTVETSPDTRQVVLGLRFRPEVSGRISALRVYRPTAGGGPNTGALWSGDGRQLSTLTIPNSDQAGWRRGAFERPVAVQAGQTYVAAYQVDSGGYVDQVDYFGAGKVRKVGPLIALAGVYTYRAAAFPDETWRDSNYYVDVEFQPVTSGAGAPVTVPPSPGPNATAPASPGVSAGPSAGATPGATTTASATPTGQAPTPAGGGATVPQATPQTSGVSAPPSAWPGPDSTGVKPGVALTPSGSITVTKDNTVISGLDITGTITVRAKNVTIRNVRVHGCGDRGAIDAGYVEDRVGPTLVEDVEVSGDGLACDRTGVGNSNMTIRRADIHGFRAGIYSDGNTVVENSWVHDLYSNHSSHMDGFLSNGGSNFTLVGNNIECAVPDGNDMCSGSVGLFGDFAPIQNVLIRYNLFNTQGAYCVYGGSGAQKAFPLASNVRILDNTFGRRYHPTCGTYGTIAGFESVNGNQVSGNVWVDTGAAVTP</sequence>
<feature type="compositionally biased region" description="Low complexity" evidence="1">
    <location>
        <begin position="182"/>
        <end position="192"/>
    </location>
</feature>
<gene>
    <name evidence="4" type="ORF">Ga0074812_12017</name>
</gene>
<feature type="region of interest" description="Disordered" evidence="1">
    <location>
        <begin position="416"/>
        <end position="500"/>
    </location>
</feature>
<dbReference type="InterPro" id="IPR025141">
    <property type="entry name" value="DUF4082"/>
</dbReference>
<name>A0A0S4QSB4_9ACTN</name>
<evidence type="ECO:0000256" key="1">
    <source>
        <dbReference type="SAM" id="MobiDB-lite"/>
    </source>
</evidence>
<reference evidence="5" key="1">
    <citation type="submission" date="2015-11" db="EMBL/GenBank/DDBJ databases">
        <authorList>
            <person name="Varghese N."/>
        </authorList>
    </citation>
    <scope>NUCLEOTIDE SEQUENCE [LARGE SCALE GENOMIC DNA]</scope>
    <source>
        <strain evidence="5">DSM 45899</strain>
    </source>
</reference>
<protein>
    <recommendedName>
        <fullName evidence="3">DUF4082 domain-containing protein</fullName>
    </recommendedName>
</protein>
<keyword evidence="5" id="KW-1185">Reference proteome</keyword>
<dbReference type="Pfam" id="PF13313">
    <property type="entry name" value="DUF4082"/>
    <property type="match status" value="1"/>
</dbReference>
<dbReference type="Gene3D" id="2.160.20.80">
    <property type="entry name" value="E3 ubiquitin-protein ligase SopA"/>
    <property type="match status" value="1"/>
</dbReference>
<dbReference type="InterPro" id="IPR011050">
    <property type="entry name" value="Pectin_lyase_fold/virulence"/>
</dbReference>
<proteinExistence type="predicted"/>
<evidence type="ECO:0000313" key="5">
    <source>
        <dbReference type="Proteomes" id="UP000198802"/>
    </source>
</evidence>
<dbReference type="SUPFAM" id="SSF141571">
    <property type="entry name" value="Pentapeptide repeat-like"/>
    <property type="match status" value="1"/>
</dbReference>
<evidence type="ECO:0000313" key="4">
    <source>
        <dbReference type="EMBL" id="CUU58519.1"/>
    </source>
</evidence>
<dbReference type="InterPro" id="IPR006626">
    <property type="entry name" value="PbH1"/>
</dbReference>
<feature type="transmembrane region" description="Helical" evidence="2">
    <location>
        <begin position="217"/>
        <end position="236"/>
    </location>
</feature>
<dbReference type="AlphaFoldDB" id="A0A0S4QSB4"/>
<feature type="compositionally biased region" description="Low complexity" evidence="1">
    <location>
        <begin position="430"/>
        <end position="477"/>
    </location>
</feature>